<proteinExistence type="predicted"/>
<accession>A0A2P2QIL3</accession>
<protein>
    <submittedName>
        <fullName evidence="1">Uncharacterized protein</fullName>
    </submittedName>
</protein>
<evidence type="ECO:0000313" key="1">
    <source>
        <dbReference type="EMBL" id="MBX66745.1"/>
    </source>
</evidence>
<reference evidence="1" key="1">
    <citation type="submission" date="2018-02" db="EMBL/GenBank/DDBJ databases">
        <title>Rhizophora mucronata_Transcriptome.</title>
        <authorList>
            <person name="Meera S.P."/>
            <person name="Sreeshan A."/>
            <person name="Augustine A."/>
        </authorList>
    </citation>
    <scope>NUCLEOTIDE SEQUENCE</scope>
    <source>
        <tissue evidence="1">Leaf</tissue>
    </source>
</reference>
<dbReference type="EMBL" id="GGEC01086261">
    <property type="protein sequence ID" value="MBX66745.1"/>
    <property type="molecule type" value="Transcribed_RNA"/>
</dbReference>
<name>A0A2P2QIL3_RHIMU</name>
<dbReference type="AlphaFoldDB" id="A0A2P2QIL3"/>
<organism evidence="1">
    <name type="scientific">Rhizophora mucronata</name>
    <name type="common">Asiatic mangrove</name>
    <dbReference type="NCBI Taxonomy" id="61149"/>
    <lineage>
        <taxon>Eukaryota</taxon>
        <taxon>Viridiplantae</taxon>
        <taxon>Streptophyta</taxon>
        <taxon>Embryophyta</taxon>
        <taxon>Tracheophyta</taxon>
        <taxon>Spermatophyta</taxon>
        <taxon>Magnoliopsida</taxon>
        <taxon>eudicotyledons</taxon>
        <taxon>Gunneridae</taxon>
        <taxon>Pentapetalae</taxon>
        <taxon>rosids</taxon>
        <taxon>fabids</taxon>
        <taxon>Malpighiales</taxon>
        <taxon>Rhizophoraceae</taxon>
        <taxon>Rhizophora</taxon>
    </lineage>
</organism>
<sequence length="44" mass="4736">MLSVLLRGTLSAGGFSSLLVPQILRLHPSFMLPQKGRKTGEGKL</sequence>